<evidence type="ECO:0000313" key="6">
    <source>
        <dbReference type="Proteomes" id="UP000011687"/>
    </source>
</evidence>
<dbReference type="PATRIC" id="fig|662475.6.peg.4098"/>
<evidence type="ECO:0000313" key="5">
    <source>
        <dbReference type="EMBL" id="EMA10261.1"/>
    </source>
</evidence>
<dbReference type="PANTHER" id="PTHR43630">
    <property type="entry name" value="POLY-BETA-1,6-N-ACETYL-D-GLUCOSAMINE SYNTHASE"/>
    <property type="match status" value="1"/>
</dbReference>
<keyword evidence="3" id="KW-1133">Transmembrane helix</keyword>
<dbReference type="SUPFAM" id="SSF53448">
    <property type="entry name" value="Nucleotide-diphospho-sugar transferases"/>
    <property type="match status" value="1"/>
</dbReference>
<dbReference type="GO" id="GO:0016757">
    <property type="term" value="F:glycosyltransferase activity"/>
    <property type="evidence" value="ECO:0007669"/>
    <property type="project" value="UniProtKB-KW"/>
</dbReference>
<keyword evidence="6" id="KW-1185">Reference proteome</keyword>
<dbReference type="Proteomes" id="UP000011687">
    <property type="component" value="Unassembled WGS sequence"/>
</dbReference>
<dbReference type="InterPro" id="IPR029044">
    <property type="entry name" value="Nucleotide-diphossugar_trans"/>
</dbReference>
<keyword evidence="1" id="KW-0328">Glycosyltransferase</keyword>
<proteinExistence type="predicted"/>
<evidence type="ECO:0000259" key="4">
    <source>
        <dbReference type="Pfam" id="PF00535"/>
    </source>
</evidence>
<comment type="caution">
    <text evidence="5">The sequence shown here is derived from an EMBL/GenBank/DDBJ whole genome shotgun (WGS) entry which is preliminary data.</text>
</comment>
<feature type="transmembrane region" description="Helical" evidence="3">
    <location>
        <begin position="290"/>
        <end position="312"/>
    </location>
</feature>
<evidence type="ECO:0000256" key="1">
    <source>
        <dbReference type="ARBA" id="ARBA00022676"/>
    </source>
</evidence>
<dbReference type="AlphaFoldDB" id="M0JMM0"/>
<protein>
    <submittedName>
        <fullName evidence="5">Glycosyl transferase family protein</fullName>
    </submittedName>
</protein>
<keyword evidence="2 5" id="KW-0808">Transferase</keyword>
<gene>
    <name evidence="5" type="ORF">C435_20938</name>
</gene>
<dbReference type="Gene3D" id="3.90.550.10">
    <property type="entry name" value="Spore Coat Polysaccharide Biosynthesis Protein SpsA, Chain A"/>
    <property type="match status" value="1"/>
</dbReference>
<evidence type="ECO:0000256" key="3">
    <source>
        <dbReference type="SAM" id="Phobius"/>
    </source>
</evidence>
<dbReference type="RefSeq" id="WP_007190671.1">
    <property type="nucleotide sequence ID" value="NZ_AOLS01000116.1"/>
</dbReference>
<keyword evidence="3" id="KW-0812">Transmembrane</keyword>
<dbReference type="InterPro" id="IPR001173">
    <property type="entry name" value="Glyco_trans_2-like"/>
</dbReference>
<dbReference type="PANTHER" id="PTHR43630:SF1">
    <property type="entry name" value="POLY-BETA-1,6-N-ACETYL-D-GLUCOSAMINE SYNTHASE"/>
    <property type="match status" value="1"/>
</dbReference>
<keyword evidence="3" id="KW-0472">Membrane</keyword>
<feature type="domain" description="Glycosyltransferase 2-like" evidence="4">
    <location>
        <begin position="50"/>
        <end position="182"/>
    </location>
</feature>
<organism evidence="5 6">
    <name type="scientific">Haloarcula marismortui ATCC 33799</name>
    <dbReference type="NCBI Taxonomy" id="662475"/>
    <lineage>
        <taxon>Archaea</taxon>
        <taxon>Methanobacteriati</taxon>
        <taxon>Methanobacteriota</taxon>
        <taxon>Stenosarchaea group</taxon>
        <taxon>Halobacteria</taxon>
        <taxon>Halobacteriales</taxon>
        <taxon>Haloarculaceae</taxon>
        <taxon>Haloarcula</taxon>
    </lineage>
</organism>
<sequence length="383" mass="43509">MYHISLILFLISGCVLVHTFLIYPITLFGATTVTPNTQPSYVRNFPSVALIIAAYNEEGVIDQKIENSLELDYPTNRLNITVFSDASDDATDEIVKSYSDQGITLERIEGRVGKTECQNRIAEAVDEDIIIFSDANSMYEPDAVKKLVRSFTSNVGCVVGELRYRNNSDVEGESLYWQFESWIKRMESQFNSLISGNGSIYAVRAESYISQPPDAISDFTEPLSILQNGQTVKYAPTAVAWEDTETDIENELSRRIRIITRSWNSIVRYPDLLNPFLRPRIAYQLWSHKILRWLSPVFLVGVAIFNITLVIITSSIFYSIFLAGQILFYSLAVGGFLSEKDYLKHRTITHVPFYFVQANYGMLRGLINFIQGSNVVVWDTSDR</sequence>
<name>M0JMM0_9EURY</name>
<feature type="transmembrane region" description="Helical" evidence="3">
    <location>
        <begin position="6"/>
        <end position="30"/>
    </location>
</feature>
<dbReference type="Pfam" id="PF00535">
    <property type="entry name" value="Glycos_transf_2"/>
    <property type="match status" value="1"/>
</dbReference>
<accession>M0JMM0</accession>
<dbReference type="EMBL" id="AOLS01000116">
    <property type="protein sequence ID" value="EMA10261.1"/>
    <property type="molecule type" value="Genomic_DNA"/>
</dbReference>
<dbReference type="CDD" id="cd06439">
    <property type="entry name" value="CESA_like_1"/>
    <property type="match status" value="1"/>
</dbReference>
<reference evidence="5 6" key="1">
    <citation type="journal article" date="2014" name="PLoS Genet.">
        <title>Phylogenetically driven sequencing of extremely halophilic archaea reveals strategies for static and dynamic osmo-response.</title>
        <authorList>
            <person name="Becker E.A."/>
            <person name="Seitzer P.M."/>
            <person name="Tritt A."/>
            <person name="Larsen D."/>
            <person name="Krusor M."/>
            <person name="Yao A.I."/>
            <person name="Wu D."/>
            <person name="Madern D."/>
            <person name="Eisen J.A."/>
            <person name="Darling A.E."/>
            <person name="Facciotti M.T."/>
        </authorList>
    </citation>
    <scope>NUCLEOTIDE SEQUENCE [LARGE SCALE GENOMIC DNA]</scope>
    <source>
        <strain evidence="5 6">ATCC 33799</strain>
    </source>
</reference>
<feature type="transmembrane region" description="Helical" evidence="3">
    <location>
        <begin position="318"/>
        <end position="337"/>
    </location>
</feature>
<evidence type="ECO:0000256" key="2">
    <source>
        <dbReference type="ARBA" id="ARBA00022679"/>
    </source>
</evidence>